<sequence>MASVRREVLEVAGEFCLQLDRTQQLDAVLERAWRSSTHFALIRRGRMRVDGADVVVPTPELKRLQRDFERIRVAAVESRWVSSWPGTTTGGSGNLWVRCRTNGGVRLPLNDENVWRDFDGWDDLQLFEGPRLKLFVCSHEGFGAVWGNERFFRDLGIAPARQKHETYELVGEPMAPAAWSLLMQGKPTL</sequence>
<accession>A0A3A8QJJ1</accession>
<gene>
    <name evidence="1" type="ORF">D7X96_21400</name>
</gene>
<evidence type="ECO:0000313" key="1">
    <source>
        <dbReference type="EMBL" id="RKH66505.1"/>
    </source>
</evidence>
<reference evidence="2" key="1">
    <citation type="submission" date="2018-09" db="EMBL/GenBank/DDBJ databases">
        <authorList>
            <person name="Livingstone P.G."/>
            <person name="Whitworth D.E."/>
        </authorList>
    </citation>
    <scope>NUCLEOTIDE SEQUENCE [LARGE SCALE GENOMIC DNA]</scope>
    <source>
        <strain evidence="2">AB047A</strain>
    </source>
</reference>
<dbReference type="AlphaFoldDB" id="A0A3A8QJJ1"/>
<proteinExistence type="predicted"/>
<keyword evidence="2" id="KW-1185">Reference proteome</keyword>
<protein>
    <submittedName>
        <fullName evidence="1">Uncharacterized protein</fullName>
    </submittedName>
</protein>
<dbReference type="RefSeq" id="WP_147468363.1">
    <property type="nucleotide sequence ID" value="NZ_RAWM01000060.1"/>
</dbReference>
<name>A0A3A8QJJ1_9BACT</name>
<comment type="caution">
    <text evidence="1">The sequence shown here is derived from an EMBL/GenBank/DDBJ whole genome shotgun (WGS) entry which is preliminary data.</text>
</comment>
<evidence type="ECO:0000313" key="2">
    <source>
        <dbReference type="Proteomes" id="UP000282656"/>
    </source>
</evidence>
<dbReference type="Proteomes" id="UP000282656">
    <property type="component" value="Unassembled WGS sequence"/>
</dbReference>
<dbReference type="EMBL" id="RAWM01000060">
    <property type="protein sequence ID" value="RKH66505.1"/>
    <property type="molecule type" value="Genomic_DNA"/>
</dbReference>
<organism evidence="1 2">
    <name type="scientific">Corallococcus interemptor</name>
    <dbReference type="NCBI Taxonomy" id="2316720"/>
    <lineage>
        <taxon>Bacteria</taxon>
        <taxon>Pseudomonadati</taxon>
        <taxon>Myxococcota</taxon>
        <taxon>Myxococcia</taxon>
        <taxon>Myxococcales</taxon>
        <taxon>Cystobacterineae</taxon>
        <taxon>Myxococcaceae</taxon>
        <taxon>Corallococcus</taxon>
    </lineage>
</organism>
<dbReference type="OrthoDB" id="5521759at2"/>